<evidence type="ECO:0000259" key="10">
    <source>
        <dbReference type="PROSITE" id="PS50929"/>
    </source>
</evidence>
<dbReference type="SUPFAM" id="SSF52540">
    <property type="entry name" value="P-loop containing nucleoside triphosphate hydrolases"/>
    <property type="match status" value="1"/>
</dbReference>
<keyword evidence="2" id="KW-0813">Transport</keyword>
<dbReference type="InterPro" id="IPR011527">
    <property type="entry name" value="ABC1_TM_dom"/>
</dbReference>
<organism evidence="11 12">
    <name type="scientific">Enterococcus sulfureus ATCC 49903</name>
    <dbReference type="NCBI Taxonomy" id="1140003"/>
    <lineage>
        <taxon>Bacteria</taxon>
        <taxon>Bacillati</taxon>
        <taxon>Bacillota</taxon>
        <taxon>Bacilli</taxon>
        <taxon>Lactobacillales</taxon>
        <taxon>Enterococcaceae</taxon>
        <taxon>Enterococcus</taxon>
    </lineage>
</organism>
<evidence type="ECO:0000256" key="7">
    <source>
        <dbReference type="ARBA" id="ARBA00023136"/>
    </source>
</evidence>
<dbReference type="SUPFAM" id="SSF90123">
    <property type="entry name" value="ABC transporter transmembrane region"/>
    <property type="match status" value="1"/>
</dbReference>
<dbReference type="GO" id="GO:0005886">
    <property type="term" value="C:plasma membrane"/>
    <property type="evidence" value="ECO:0007669"/>
    <property type="project" value="UniProtKB-SubCell"/>
</dbReference>
<dbReference type="RefSeq" id="WP_016184743.1">
    <property type="nucleotide sequence ID" value="NZ_ASWO01000001.1"/>
</dbReference>
<keyword evidence="12" id="KW-1185">Reference proteome</keyword>
<dbReference type="Gene3D" id="3.40.50.300">
    <property type="entry name" value="P-loop containing nucleotide triphosphate hydrolases"/>
    <property type="match status" value="1"/>
</dbReference>
<reference evidence="11 12" key="1">
    <citation type="submission" date="2013-03" db="EMBL/GenBank/DDBJ databases">
        <title>The Genome Sequence of Enterococcus sulfureus ATCC_49903 (PacBio/Illumina hybrid assembly).</title>
        <authorList>
            <consortium name="The Broad Institute Genomics Platform"/>
            <consortium name="The Broad Institute Genome Sequencing Center for Infectious Disease"/>
            <person name="Earl A."/>
            <person name="Russ C."/>
            <person name="Gilmore M."/>
            <person name="Surin D."/>
            <person name="Walker B."/>
            <person name="Young S."/>
            <person name="Zeng Q."/>
            <person name="Gargeya S."/>
            <person name="Fitzgerald M."/>
            <person name="Haas B."/>
            <person name="Abouelleil A."/>
            <person name="Allen A.W."/>
            <person name="Alvarado L."/>
            <person name="Arachchi H.M."/>
            <person name="Berlin A.M."/>
            <person name="Chapman S.B."/>
            <person name="Gainer-Dewar J."/>
            <person name="Goldberg J."/>
            <person name="Griggs A."/>
            <person name="Gujja S."/>
            <person name="Hansen M."/>
            <person name="Howarth C."/>
            <person name="Imamovic A."/>
            <person name="Ireland A."/>
            <person name="Larimer J."/>
            <person name="McCowan C."/>
            <person name="Murphy C."/>
            <person name="Pearson M."/>
            <person name="Poon T.W."/>
            <person name="Priest M."/>
            <person name="Roberts A."/>
            <person name="Saif S."/>
            <person name="Shea T."/>
            <person name="Sisk P."/>
            <person name="Sykes S."/>
            <person name="Wortman J."/>
            <person name="Nusbaum C."/>
            <person name="Birren B."/>
        </authorList>
    </citation>
    <scope>NUCLEOTIDE SEQUENCE [LARGE SCALE GENOMIC DNA]</scope>
    <source>
        <strain evidence="11 12">ATCC 49903</strain>
    </source>
</reference>
<evidence type="ECO:0000256" key="3">
    <source>
        <dbReference type="ARBA" id="ARBA00022692"/>
    </source>
</evidence>
<dbReference type="PROSITE" id="PS50893">
    <property type="entry name" value="ABC_TRANSPORTER_2"/>
    <property type="match status" value="1"/>
</dbReference>
<comment type="subcellular location">
    <subcellularLocation>
        <location evidence="1">Cell membrane</location>
        <topology evidence="1">Multi-pass membrane protein</topology>
    </subcellularLocation>
</comment>
<evidence type="ECO:0000256" key="8">
    <source>
        <dbReference type="SAM" id="Phobius"/>
    </source>
</evidence>
<evidence type="ECO:0000259" key="9">
    <source>
        <dbReference type="PROSITE" id="PS50893"/>
    </source>
</evidence>
<name>S0KWZ7_9ENTE</name>
<evidence type="ECO:0000313" key="12">
    <source>
        <dbReference type="Proteomes" id="UP000015961"/>
    </source>
</evidence>
<dbReference type="OrthoDB" id="9770415at2"/>
<dbReference type="GO" id="GO:0016887">
    <property type="term" value="F:ATP hydrolysis activity"/>
    <property type="evidence" value="ECO:0007669"/>
    <property type="project" value="InterPro"/>
</dbReference>
<evidence type="ECO:0000256" key="4">
    <source>
        <dbReference type="ARBA" id="ARBA00022741"/>
    </source>
</evidence>
<dbReference type="Pfam" id="PF00664">
    <property type="entry name" value="ABC_membrane"/>
    <property type="match status" value="1"/>
</dbReference>
<dbReference type="InterPro" id="IPR003593">
    <property type="entry name" value="AAA+_ATPase"/>
</dbReference>
<dbReference type="PATRIC" id="fig|1140003.3.peg.246"/>
<dbReference type="GO" id="GO:0015421">
    <property type="term" value="F:ABC-type oligopeptide transporter activity"/>
    <property type="evidence" value="ECO:0007669"/>
    <property type="project" value="TreeGrafter"/>
</dbReference>
<dbReference type="PANTHER" id="PTHR43394:SF1">
    <property type="entry name" value="ATP-BINDING CASSETTE SUB-FAMILY B MEMBER 10, MITOCHONDRIAL"/>
    <property type="match status" value="1"/>
</dbReference>
<gene>
    <name evidence="11" type="ORF">I573_00247</name>
</gene>
<dbReference type="Proteomes" id="UP000015961">
    <property type="component" value="Unassembled WGS sequence"/>
</dbReference>
<dbReference type="EMBL" id="ASWO01000001">
    <property type="protein sequence ID" value="EOT87191.1"/>
    <property type="molecule type" value="Genomic_DNA"/>
</dbReference>
<keyword evidence="3 8" id="KW-0812">Transmembrane</keyword>
<feature type="domain" description="ABC transmembrane type-1" evidence="10">
    <location>
        <begin position="27"/>
        <end position="312"/>
    </location>
</feature>
<dbReference type="CDD" id="cd03254">
    <property type="entry name" value="ABCC_Glucan_exporter_like"/>
    <property type="match status" value="1"/>
</dbReference>
<feature type="transmembrane region" description="Helical" evidence="8">
    <location>
        <begin position="167"/>
        <end position="186"/>
    </location>
</feature>
<sequence length="583" mass="65148">MNAKKTDWTAFRQFLPYLGKYKLENGLAILLGIFNGLSAVLMSLEIGRAIDQMIGKGQVDFRGLTRELIFFAILILINVISQWLIQRLGNRVAYGAAKDLREEAFEHLNRLPLRYYDQEAHGSIVSRFTNDIDAVSLAVSSVFNQLFSGVSVVILALFLMFRMSTTLAIVVLLSTPIIFFVNWSVAKASQANFASQQRIVGDVSSFVTEMVGNQKIVKAFNREAVNQTNFETINGELNVKGQKAQFSSSLTNPLSRFVDHLAYVAVGGVGAYLMLSGNTLVTIGIISSFTIYESQFTKPFIEISGMITPIQTALAGLRRTFDLLAEQEESVEPVVEMEMPLKGEITFDHVDFSYVPEQTLIQDFNFVAKPGETIAIVGKTGAGKSTLVNLLMRFYEVTAGTISIDGTPIDQMNRDQLRQDFGMVLQETWLFDGTLYDNLTYGNPNASDELIEHALKKTYMHEFVERLPLKLDTPIGHQGLKISDGQRQLLTIARTMISQPTMLILDEATSSVDTLTEKKIQSAFLEMMNGRTSFVIAHRLSTIRNADKILVMDSGQIVEQGSHEELLEQKGYYHDLYHAQFQS</sequence>
<protein>
    <submittedName>
        <fullName evidence="11">ABC transporter ATP-binding protein/permease</fullName>
    </submittedName>
</protein>
<dbReference type="FunFam" id="3.40.50.300:FF:000287">
    <property type="entry name" value="Multidrug ABC transporter ATP-binding protein"/>
    <property type="match status" value="1"/>
</dbReference>
<dbReference type="GO" id="GO:0005524">
    <property type="term" value="F:ATP binding"/>
    <property type="evidence" value="ECO:0007669"/>
    <property type="project" value="UniProtKB-KW"/>
</dbReference>
<dbReference type="InterPro" id="IPR036640">
    <property type="entry name" value="ABC1_TM_sf"/>
</dbReference>
<dbReference type="PANTHER" id="PTHR43394">
    <property type="entry name" value="ATP-DEPENDENT PERMEASE MDL1, MITOCHONDRIAL"/>
    <property type="match status" value="1"/>
</dbReference>
<evidence type="ECO:0000256" key="1">
    <source>
        <dbReference type="ARBA" id="ARBA00004651"/>
    </source>
</evidence>
<dbReference type="InterPro" id="IPR027417">
    <property type="entry name" value="P-loop_NTPase"/>
</dbReference>
<feature type="domain" description="ABC transporter" evidence="9">
    <location>
        <begin position="345"/>
        <end position="579"/>
    </location>
</feature>
<dbReference type="eggNOG" id="COG1132">
    <property type="taxonomic scope" value="Bacteria"/>
</dbReference>
<dbReference type="AlphaFoldDB" id="S0KWZ7"/>
<keyword evidence="7 8" id="KW-0472">Membrane</keyword>
<dbReference type="SMART" id="SM00382">
    <property type="entry name" value="AAA"/>
    <property type="match status" value="1"/>
</dbReference>
<evidence type="ECO:0000256" key="5">
    <source>
        <dbReference type="ARBA" id="ARBA00022840"/>
    </source>
</evidence>
<evidence type="ECO:0000256" key="6">
    <source>
        <dbReference type="ARBA" id="ARBA00022989"/>
    </source>
</evidence>
<dbReference type="Pfam" id="PF00005">
    <property type="entry name" value="ABC_tran"/>
    <property type="match status" value="1"/>
</dbReference>
<keyword evidence="4" id="KW-0547">Nucleotide-binding</keyword>
<dbReference type="CDD" id="cd18547">
    <property type="entry name" value="ABC_6TM_Tm288_like"/>
    <property type="match status" value="1"/>
</dbReference>
<dbReference type="InterPro" id="IPR003439">
    <property type="entry name" value="ABC_transporter-like_ATP-bd"/>
</dbReference>
<proteinExistence type="predicted"/>
<keyword evidence="5 11" id="KW-0067">ATP-binding</keyword>
<feature type="transmembrane region" description="Helical" evidence="8">
    <location>
        <begin position="27"/>
        <end position="47"/>
    </location>
</feature>
<feature type="transmembrane region" description="Helical" evidence="8">
    <location>
        <begin position="68"/>
        <end position="85"/>
    </location>
</feature>
<evidence type="ECO:0000313" key="11">
    <source>
        <dbReference type="EMBL" id="EOT87191.1"/>
    </source>
</evidence>
<dbReference type="Gene3D" id="1.20.1560.10">
    <property type="entry name" value="ABC transporter type 1, transmembrane domain"/>
    <property type="match status" value="1"/>
</dbReference>
<dbReference type="STRING" id="1140003.OMY_00252"/>
<accession>S0KWZ7</accession>
<evidence type="ECO:0000256" key="2">
    <source>
        <dbReference type="ARBA" id="ARBA00022448"/>
    </source>
</evidence>
<dbReference type="PROSITE" id="PS50929">
    <property type="entry name" value="ABC_TM1F"/>
    <property type="match status" value="1"/>
</dbReference>
<feature type="transmembrane region" description="Helical" evidence="8">
    <location>
        <begin position="142"/>
        <end position="160"/>
    </location>
</feature>
<comment type="caution">
    <text evidence="11">The sequence shown here is derived from an EMBL/GenBank/DDBJ whole genome shotgun (WGS) entry which is preliminary data.</text>
</comment>
<dbReference type="InterPro" id="IPR039421">
    <property type="entry name" value="Type_1_exporter"/>
</dbReference>
<keyword evidence="6 8" id="KW-1133">Transmembrane helix</keyword>